<gene>
    <name evidence="1" type="ORF">MM415B03862_0005</name>
</gene>
<dbReference type="AlphaFoldDB" id="A0A6M3LMA2"/>
<reference evidence="1" key="1">
    <citation type="submission" date="2020-03" db="EMBL/GenBank/DDBJ databases">
        <title>The deep terrestrial virosphere.</title>
        <authorList>
            <person name="Holmfeldt K."/>
            <person name="Nilsson E."/>
            <person name="Simone D."/>
            <person name="Lopez-Fernandez M."/>
            <person name="Wu X."/>
            <person name="de Brujin I."/>
            <person name="Lundin D."/>
            <person name="Andersson A."/>
            <person name="Bertilsson S."/>
            <person name="Dopson M."/>
        </authorList>
    </citation>
    <scope>NUCLEOTIDE SEQUENCE</scope>
    <source>
        <strain evidence="1">MM415B03862</strain>
    </source>
</reference>
<evidence type="ECO:0000313" key="1">
    <source>
        <dbReference type="EMBL" id="QJA94404.1"/>
    </source>
</evidence>
<accession>A0A6M3LMA2</accession>
<organism evidence="1">
    <name type="scientific">viral metagenome</name>
    <dbReference type="NCBI Taxonomy" id="1070528"/>
    <lineage>
        <taxon>unclassified sequences</taxon>
        <taxon>metagenomes</taxon>
        <taxon>organismal metagenomes</taxon>
    </lineage>
</organism>
<proteinExistence type="predicted"/>
<protein>
    <submittedName>
        <fullName evidence="1">Uncharacterized protein</fullName>
    </submittedName>
</protein>
<name>A0A6M3LMA2_9ZZZZ</name>
<sequence length="44" mass="5135">MRQVYELVYTVICDDDGLVSHTLKSMKEILPCDEEDEDEDNNND</sequence>
<dbReference type="EMBL" id="MT143229">
    <property type="protein sequence ID" value="QJA94404.1"/>
    <property type="molecule type" value="Genomic_DNA"/>
</dbReference>